<evidence type="ECO:0000313" key="3">
    <source>
        <dbReference type="Proteomes" id="UP001630969"/>
    </source>
</evidence>
<dbReference type="GeneID" id="97220250"/>
<sequence>MERHMKRLITSCLLLALTLPAFAATLRCKSDLLTEGDSTALLLVRCGQPMLKEELTRYEENGFGVRMTVKYAERWTYNFGKSQFMQFVTVENGVITAIEDGPRGQ</sequence>
<keyword evidence="1" id="KW-0732">Signal</keyword>
<name>A0ABW9GPC6_9GAMM</name>
<feature type="signal peptide" evidence="1">
    <location>
        <begin position="1"/>
        <end position="23"/>
    </location>
</feature>
<comment type="caution">
    <text evidence="2">The sequence shown here is derived from an EMBL/GenBank/DDBJ whole genome shotgun (WGS) entry which is preliminary data.</text>
</comment>
<feature type="chain" id="PRO_5046284402" evidence="1">
    <location>
        <begin position="24"/>
        <end position="105"/>
    </location>
</feature>
<evidence type="ECO:0000256" key="1">
    <source>
        <dbReference type="SAM" id="SignalP"/>
    </source>
</evidence>
<proteinExistence type="predicted"/>
<reference evidence="2 3" key="1">
    <citation type="submission" date="2024-09" db="EMBL/GenBank/DDBJ databases">
        <title>Aeromonas strains Genome sequencing and assembly.</title>
        <authorList>
            <person name="Hu X."/>
            <person name="Tang B."/>
        </authorList>
    </citation>
    <scope>NUCLEOTIDE SEQUENCE [LARGE SCALE GENOMIC DNA]</scope>
    <source>
        <strain evidence="2 3">NB23SCDHY001</strain>
    </source>
</reference>
<dbReference type="EMBL" id="JBGXBU010000002">
    <property type="protein sequence ID" value="MFM4893014.1"/>
    <property type="molecule type" value="Genomic_DNA"/>
</dbReference>
<organism evidence="2 3">
    <name type="scientific">Aeromonas bivalvium</name>
    <dbReference type="NCBI Taxonomy" id="440079"/>
    <lineage>
        <taxon>Bacteria</taxon>
        <taxon>Pseudomonadati</taxon>
        <taxon>Pseudomonadota</taxon>
        <taxon>Gammaproteobacteria</taxon>
        <taxon>Aeromonadales</taxon>
        <taxon>Aeromonadaceae</taxon>
        <taxon>Aeromonas</taxon>
    </lineage>
</organism>
<dbReference type="Proteomes" id="UP001630969">
    <property type="component" value="Unassembled WGS sequence"/>
</dbReference>
<evidence type="ECO:0000313" key="2">
    <source>
        <dbReference type="EMBL" id="MFM4893014.1"/>
    </source>
</evidence>
<keyword evidence="3" id="KW-1185">Reference proteome</keyword>
<dbReference type="InterPro" id="IPR021268">
    <property type="entry name" value="DUF2845"/>
</dbReference>
<dbReference type="RefSeq" id="WP_041993606.1">
    <property type="nucleotide sequence ID" value="NZ_CDBT01000008.1"/>
</dbReference>
<gene>
    <name evidence="2" type="ORF">ACEUDJ_09085</name>
</gene>
<accession>A0ABW9GPC6</accession>
<dbReference type="Pfam" id="PF11006">
    <property type="entry name" value="DUF2845"/>
    <property type="match status" value="1"/>
</dbReference>
<protein>
    <submittedName>
        <fullName evidence="2">DUF2845 domain-containing protein</fullName>
    </submittedName>
</protein>